<accession>A0A7W0CV87</accession>
<proteinExistence type="predicted"/>
<feature type="compositionally biased region" description="Low complexity" evidence="1">
    <location>
        <begin position="249"/>
        <end position="263"/>
    </location>
</feature>
<protein>
    <submittedName>
        <fullName evidence="2">Uncharacterized protein</fullName>
    </submittedName>
</protein>
<evidence type="ECO:0000256" key="1">
    <source>
        <dbReference type="SAM" id="MobiDB-lite"/>
    </source>
</evidence>
<organism evidence="2 3">
    <name type="scientific">Nonomuraea soli</name>
    <dbReference type="NCBI Taxonomy" id="1032476"/>
    <lineage>
        <taxon>Bacteria</taxon>
        <taxon>Bacillati</taxon>
        <taxon>Actinomycetota</taxon>
        <taxon>Actinomycetes</taxon>
        <taxon>Streptosporangiales</taxon>
        <taxon>Streptosporangiaceae</taxon>
        <taxon>Nonomuraea</taxon>
    </lineage>
</organism>
<comment type="caution">
    <text evidence="2">The sequence shown here is derived from an EMBL/GenBank/DDBJ whole genome shotgun (WGS) entry which is preliminary data.</text>
</comment>
<feature type="compositionally biased region" description="Basic and acidic residues" evidence="1">
    <location>
        <begin position="273"/>
        <end position="284"/>
    </location>
</feature>
<evidence type="ECO:0000313" key="2">
    <source>
        <dbReference type="EMBL" id="MBA2897992.1"/>
    </source>
</evidence>
<dbReference type="AlphaFoldDB" id="A0A7W0CV87"/>
<sequence>MGPSRLSQACAPGVALLRRTPRELVPTESLDVAGPHPRGARSTGDVHRPWRVPEYRYRWRRPRRRHLARRPRPAPGDLGDGDGPSCEHRSARSCNRRYSRAAAEPGGPGRGSHMNAGLVSRPFLEPAPVRLSAQVTARLSRIEDRARVPCSSSIRIPGPSGPSFVDRAAGPALPLSTPARSGVSGACAASGSSPRPTPAAPGGSDLPCLDRQRHKVRRAPPAHQSPVEPGGPAAARAELLGGGDQRVLAPQAAGARCGRAPPASEWSPVGQPRVREARRAEGTRRAGQVP</sequence>
<feature type="compositionally biased region" description="Low complexity" evidence="1">
    <location>
        <begin position="153"/>
        <end position="163"/>
    </location>
</feature>
<evidence type="ECO:0000313" key="3">
    <source>
        <dbReference type="Proteomes" id="UP000530928"/>
    </source>
</evidence>
<feature type="compositionally biased region" description="Low complexity" evidence="1">
    <location>
        <begin position="181"/>
        <end position="193"/>
    </location>
</feature>
<keyword evidence="3" id="KW-1185">Reference proteome</keyword>
<feature type="compositionally biased region" description="Basic residues" evidence="1">
    <location>
        <begin position="61"/>
        <end position="72"/>
    </location>
</feature>
<gene>
    <name evidence="2" type="ORF">HNR30_009398</name>
</gene>
<dbReference type="Proteomes" id="UP000530928">
    <property type="component" value="Unassembled WGS sequence"/>
</dbReference>
<name>A0A7W0CV87_9ACTN</name>
<feature type="region of interest" description="Disordered" evidence="1">
    <location>
        <begin position="21"/>
        <end position="47"/>
    </location>
</feature>
<feature type="region of interest" description="Disordered" evidence="1">
    <location>
        <begin position="153"/>
        <end position="290"/>
    </location>
</feature>
<feature type="region of interest" description="Disordered" evidence="1">
    <location>
        <begin position="61"/>
        <end position="115"/>
    </location>
</feature>
<reference evidence="2 3" key="1">
    <citation type="submission" date="2020-07" db="EMBL/GenBank/DDBJ databases">
        <title>Genomic Encyclopedia of Type Strains, Phase IV (KMG-IV): sequencing the most valuable type-strain genomes for metagenomic binning, comparative biology and taxonomic classification.</title>
        <authorList>
            <person name="Goeker M."/>
        </authorList>
    </citation>
    <scope>NUCLEOTIDE SEQUENCE [LARGE SCALE GENOMIC DNA]</scope>
    <source>
        <strain evidence="2 3">DSM 45533</strain>
    </source>
</reference>
<dbReference type="EMBL" id="JACDUR010000016">
    <property type="protein sequence ID" value="MBA2897992.1"/>
    <property type="molecule type" value="Genomic_DNA"/>
</dbReference>